<keyword evidence="1" id="KW-0472">Membrane</keyword>
<dbReference type="HOGENOM" id="CLU_3374513_0_0_6"/>
<dbReference type="STRING" id="221988.MS1656"/>
<evidence type="ECO:0000313" key="2">
    <source>
        <dbReference type="EMBL" id="AAU38263.1"/>
    </source>
</evidence>
<organism evidence="2 3">
    <name type="scientific">Mannheimia succiniciproducens (strain KCTC 0769BP / MBEL55E)</name>
    <dbReference type="NCBI Taxonomy" id="221988"/>
    <lineage>
        <taxon>Bacteria</taxon>
        <taxon>Pseudomonadati</taxon>
        <taxon>Pseudomonadota</taxon>
        <taxon>Gammaproteobacteria</taxon>
        <taxon>Pasteurellales</taxon>
        <taxon>Pasteurellaceae</taxon>
        <taxon>Basfia</taxon>
    </lineage>
</organism>
<reference evidence="2 3" key="1">
    <citation type="journal article" date="2004" name="Nat. Biotechnol.">
        <title>The genome sequence of the capnophilic rumen bacterium Mannheimia succiniciproducens.</title>
        <authorList>
            <person name="Hong S.H."/>
            <person name="Kim J.S."/>
            <person name="Lee S.Y."/>
            <person name="In Y.H."/>
            <person name="Choi S.S."/>
            <person name="Rih J.-K."/>
            <person name="Kim C.H."/>
            <person name="Jeong H."/>
            <person name="Hur C.G."/>
            <person name="Kim J.J."/>
        </authorList>
    </citation>
    <scope>NUCLEOTIDE SEQUENCE [LARGE SCALE GENOMIC DNA]</scope>
    <source>
        <strain evidence="3">KCTC 0769BP / MBEL55E</strain>
    </source>
</reference>
<accession>Q65RZ7</accession>
<dbReference type="KEGG" id="msu:MS1656"/>
<dbReference type="Proteomes" id="UP000000607">
    <property type="component" value="Chromosome"/>
</dbReference>
<feature type="transmembrane region" description="Helical" evidence="1">
    <location>
        <begin position="12"/>
        <end position="33"/>
    </location>
</feature>
<dbReference type="EMBL" id="AE016827">
    <property type="protein sequence ID" value="AAU38263.1"/>
    <property type="molecule type" value="Genomic_DNA"/>
</dbReference>
<sequence>MNYKISPKMTALFIFLSIKKPFIAIKGLILFILD</sequence>
<keyword evidence="1" id="KW-1133">Transmembrane helix</keyword>
<evidence type="ECO:0000256" key="1">
    <source>
        <dbReference type="SAM" id="Phobius"/>
    </source>
</evidence>
<evidence type="ECO:0000313" key="3">
    <source>
        <dbReference type="Proteomes" id="UP000000607"/>
    </source>
</evidence>
<keyword evidence="1" id="KW-0812">Transmembrane</keyword>
<gene>
    <name evidence="2" type="ordered locus">MS1656</name>
</gene>
<protein>
    <submittedName>
        <fullName evidence="2">Uncharacterized protein</fullName>
    </submittedName>
</protein>
<name>Q65RZ7_MANSM</name>
<proteinExistence type="predicted"/>
<dbReference type="AlphaFoldDB" id="Q65RZ7"/>
<keyword evidence="3" id="KW-1185">Reference proteome</keyword>